<gene>
    <name evidence="11" type="primary">aroK</name>
    <name evidence="13" type="ORF">E8K88_03745</name>
</gene>
<dbReference type="UniPathway" id="UPA00053">
    <property type="reaction ID" value="UER00088"/>
</dbReference>
<comment type="subcellular location">
    <subcellularLocation>
        <location evidence="11">Cytoplasm</location>
    </subcellularLocation>
</comment>
<reference evidence="13 14" key="1">
    <citation type="submission" date="2019-04" db="EMBL/GenBank/DDBJ databases">
        <title>Lampropedia sp YIM MLB12 draf genome.</title>
        <authorList>
            <person name="Wang Y.-X."/>
        </authorList>
    </citation>
    <scope>NUCLEOTIDE SEQUENCE [LARGE SCALE GENOMIC DNA]</scope>
    <source>
        <strain evidence="13 14">YIM MLB12</strain>
    </source>
</reference>
<evidence type="ECO:0000256" key="11">
    <source>
        <dbReference type="HAMAP-Rule" id="MF_00109"/>
    </source>
</evidence>
<accession>A0A4S5BXC8</accession>
<keyword evidence="8 11" id="KW-0067">ATP-binding</keyword>
<dbReference type="PROSITE" id="PS01128">
    <property type="entry name" value="SHIKIMATE_KINASE"/>
    <property type="match status" value="1"/>
</dbReference>
<keyword evidence="14" id="KW-1185">Reference proteome</keyword>
<evidence type="ECO:0000256" key="3">
    <source>
        <dbReference type="ARBA" id="ARBA00012154"/>
    </source>
</evidence>
<dbReference type="GO" id="GO:0008652">
    <property type="term" value="P:amino acid biosynthetic process"/>
    <property type="evidence" value="ECO:0007669"/>
    <property type="project" value="UniProtKB-KW"/>
</dbReference>
<keyword evidence="4 11" id="KW-0028">Amino-acid biosynthesis</keyword>
<evidence type="ECO:0000256" key="12">
    <source>
        <dbReference type="SAM" id="MobiDB-lite"/>
    </source>
</evidence>
<keyword evidence="6 11" id="KW-0547">Nucleotide-binding</keyword>
<feature type="region of interest" description="Disordered" evidence="12">
    <location>
        <begin position="176"/>
        <end position="195"/>
    </location>
</feature>
<keyword evidence="7 11" id="KW-0418">Kinase</keyword>
<evidence type="ECO:0000256" key="8">
    <source>
        <dbReference type="ARBA" id="ARBA00022840"/>
    </source>
</evidence>
<feature type="binding site" evidence="11">
    <location>
        <position position="19"/>
    </location>
    <ligand>
        <name>Mg(2+)</name>
        <dbReference type="ChEBI" id="CHEBI:18420"/>
    </ligand>
</feature>
<keyword evidence="11" id="KW-0479">Metal-binding</keyword>
<comment type="caution">
    <text evidence="11">Lacks conserved residue(s) required for the propagation of feature annotation.</text>
</comment>
<dbReference type="Gene3D" id="3.40.50.300">
    <property type="entry name" value="P-loop containing nucleotide triphosphate hydrolases"/>
    <property type="match status" value="1"/>
</dbReference>
<evidence type="ECO:0000313" key="13">
    <source>
        <dbReference type="EMBL" id="THJ35705.1"/>
    </source>
</evidence>
<evidence type="ECO:0000256" key="2">
    <source>
        <dbReference type="ARBA" id="ARBA00006997"/>
    </source>
</evidence>
<comment type="function">
    <text evidence="11">Catalyzes the specific phosphorylation of the 3-hydroxyl group of shikimic acid using ATP as a cosubstrate.</text>
</comment>
<dbReference type="OrthoDB" id="9800332at2"/>
<evidence type="ECO:0000256" key="10">
    <source>
        <dbReference type="ARBA" id="ARBA00048567"/>
    </source>
</evidence>
<dbReference type="Pfam" id="PF01202">
    <property type="entry name" value="SKI"/>
    <property type="match status" value="1"/>
</dbReference>
<dbReference type="GO" id="GO:0009423">
    <property type="term" value="P:chorismate biosynthetic process"/>
    <property type="evidence" value="ECO:0007669"/>
    <property type="project" value="UniProtKB-UniRule"/>
</dbReference>
<dbReference type="SUPFAM" id="SSF52540">
    <property type="entry name" value="P-loop containing nucleoside triphosphate hydrolases"/>
    <property type="match status" value="1"/>
</dbReference>
<comment type="subunit">
    <text evidence="11">Monomer.</text>
</comment>
<feature type="compositionally biased region" description="Polar residues" evidence="12">
    <location>
        <begin position="180"/>
        <end position="195"/>
    </location>
</feature>
<keyword evidence="11" id="KW-0460">Magnesium</keyword>
<dbReference type="Proteomes" id="UP000306236">
    <property type="component" value="Unassembled WGS sequence"/>
</dbReference>
<comment type="similarity">
    <text evidence="2 11">Belongs to the shikimate kinase family.</text>
</comment>
<proteinExistence type="inferred from homology"/>
<evidence type="ECO:0000256" key="1">
    <source>
        <dbReference type="ARBA" id="ARBA00004842"/>
    </source>
</evidence>
<feature type="binding site" evidence="11">
    <location>
        <position position="122"/>
    </location>
    <ligand>
        <name>ATP</name>
        <dbReference type="ChEBI" id="CHEBI:30616"/>
    </ligand>
</feature>
<comment type="pathway">
    <text evidence="1 11">Metabolic intermediate biosynthesis; chorismate biosynthesis; chorismate from D-erythrose 4-phosphate and phosphoenolpyruvate: step 5/7.</text>
</comment>
<dbReference type="PRINTS" id="PR01100">
    <property type="entry name" value="SHIKIMTKNASE"/>
</dbReference>
<dbReference type="InterPro" id="IPR031322">
    <property type="entry name" value="Shikimate/glucono_kinase"/>
</dbReference>
<dbReference type="CDD" id="cd00464">
    <property type="entry name" value="SK"/>
    <property type="match status" value="1"/>
</dbReference>
<comment type="catalytic activity">
    <reaction evidence="10 11">
        <text>shikimate + ATP = 3-phosphoshikimate + ADP + H(+)</text>
        <dbReference type="Rhea" id="RHEA:13121"/>
        <dbReference type="ChEBI" id="CHEBI:15378"/>
        <dbReference type="ChEBI" id="CHEBI:30616"/>
        <dbReference type="ChEBI" id="CHEBI:36208"/>
        <dbReference type="ChEBI" id="CHEBI:145989"/>
        <dbReference type="ChEBI" id="CHEBI:456216"/>
        <dbReference type="EC" id="2.7.1.71"/>
    </reaction>
</comment>
<dbReference type="EMBL" id="SSWX01000003">
    <property type="protein sequence ID" value="THJ35705.1"/>
    <property type="molecule type" value="Genomic_DNA"/>
</dbReference>
<comment type="cofactor">
    <cofactor evidence="11">
        <name>Mg(2+)</name>
        <dbReference type="ChEBI" id="CHEBI:18420"/>
    </cofactor>
    <text evidence="11">Binds 1 Mg(2+) ion per subunit.</text>
</comment>
<dbReference type="AlphaFoldDB" id="A0A4S5BXC8"/>
<feature type="binding site" evidence="11">
    <location>
        <position position="141"/>
    </location>
    <ligand>
        <name>substrate</name>
    </ligand>
</feature>
<dbReference type="EC" id="2.7.1.71" evidence="3 11"/>
<dbReference type="InterPro" id="IPR000623">
    <property type="entry name" value="Shikimate_kinase/TSH1"/>
</dbReference>
<feature type="binding site" evidence="11">
    <location>
        <position position="61"/>
    </location>
    <ligand>
        <name>substrate</name>
    </ligand>
</feature>
<keyword evidence="11" id="KW-0963">Cytoplasm</keyword>
<keyword evidence="9 11" id="KW-0057">Aromatic amino acid biosynthesis</keyword>
<comment type="caution">
    <text evidence="13">The sequence shown here is derived from an EMBL/GenBank/DDBJ whole genome shotgun (WGS) entry which is preliminary data.</text>
</comment>
<dbReference type="GO" id="GO:0009073">
    <property type="term" value="P:aromatic amino acid family biosynthetic process"/>
    <property type="evidence" value="ECO:0007669"/>
    <property type="project" value="UniProtKB-KW"/>
</dbReference>
<name>A0A4S5BXC8_9BURK</name>
<dbReference type="GO" id="GO:0005524">
    <property type="term" value="F:ATP binding"/>
    <property type="evidence" value="ECO:0007669"/>
    <property type="project" value="UniProtKB-UniRule"/>
</dbReference>
<dbReference type="GO" id="GO:0004765">
    <property type="term" value="F:shikimate kinase activity"/>
    <property type="evidence" value="ECO:0007669"/>
    <property type="project" value="UniProtKB-UniRule"/>
</dbReference>
<dbReference type="InterPro" id="IPR023000">
    <property type="entry name" value="Shikimate_kinase_CS"/>
</dbReference>
<dbReference type="GO" id="GO:0005829">
    <property type="term" value="C:cytosol"/>
    <property type="evidence" value="ECO:0007669"/>
    <property type="project" value="TreeGrafter"/>
</dbReference>
<dbReference type="HAMAP" id="MF_00109">
    <property type="entry name" value="Shikimate_kinase"/>
    <property type="match status" value="1"/>
</dbReference>
<dbReference type="InterPro" id="IPR027417">
    <property type="entry name" value="P-loop_NTPase"/>
</dbReference>
<dbReference type="RefSeq" id="WP_136405304.1">
    <property type="nucleotide sequence ID" value="NZ_SSWX01000003.1"/>
</dbReference>
<evidence type="ECO:0000256" key="9">
    <source>
        <dbReference type="ARBA" id="ARBA00023141"/>
    </source>
</evidence>
<feature type="binding site" evidence="11">
    <location>
        <position position="84"/>
    </location>
    <ligand>
        <name>substrate</name>
    </ligand>
</feature>
<protein>
    <recommendedName>
        <fullName evidence="3 11">Shikimate kinase</fullName>
        <shortName evidence="11">SK</shortName>
        <ecNumber evidence="3 11">2.7.1.71</ecNumber>
    </recommendedName>
</protein>
<dbReference type="GO" id="GO:0000287">
    <property type="term" value="F:magnesium ion binding"/>
    <property type="evidence" value="ECO:0007669"/>
    <property type="project" value="UniProtKB-UniRule"/>
</dbReference>
<feature type="binding site" evidence="11">
    <location>
        <position position="37"/>
    </location>
    <ligand>
        <name>substrate</name>
    </ligand>
</feature>
<evidence type="ECO:0000256" key="5">
    <source>
        <dbReference type="ARBA" id="ARBA00022679"/>
    </source>
</evidence>
<keyword evidence="5 11" id="KW-0808">Transferase</keyword>
<evidence type="ECO:0000256" key="4">
    <source>
        <dbReference type="ARBA" id="ARBA00022605"/>
    </source>
</evidence>
<evidence type="ECO:0000256" key="6">
    <source>
        <dbReference type="ARBA" id="ARBA00022741"/>
    </source>
</evidence>
<organism evidence="13 14">
    <name type="scientific">Lampropedia aestuarii</name>
    <dbReference type="NCBI Taxonomy" id="2562762"/>
    <lineage>
        <taxon>Bacteria</taxon>
        <taxon>Pseudomonadati</taxon>
        <taxon>Pseudomonadota</taxon>
        <taxon>Betaproteobacteria</taxon>
        <taxon>Burkholderiales</taxon>
        <taxon>Comamonadaceae</taxon>
        <taxon>Lampropedia</taxon>
    </lineage>
</organism>
<evidence type="ECO:0000313" key="14">
    <source>
        <dbReference type="Proteomes" id="UP000306236"/>
    </source>
</evidence>
<sequence>MRTATPHIALIGMPAIGKTTIGRKLARVYARPFVDLDHAIEEFIGCSIAEYFERMGEAAFRDMEARVLAQQVARTEPLILSTGGGIVLREENRAQLRTHCHVLYLTAKPEMLLKRVRNDRTRPLLQVADPLKRLQELYEVRHPLYCGVADHRIAADTGMRAVLQSIQQALQGHGIEPQVPMSSSESSHLNCPSSF</sequence>
<evidence type="ECO:0000256" key="7">
    <source>
        <dbReference type="ARBA" id="ARBA00022777"/>
    </source>
</evidence>
<dbReference type="PANTHER" id="PTHR21087">
    <property type="entry name" value="SHIKIMATE KINASE"/>
    <property type="match status" value="1"/>
</dbReference>
<dbReference type="PANTHER" id="PTHR21087:SF16">
    <property type="entry name" value="SHIKIMATE KINASE 1, CHLOROPLASTIC"/>
    <property type="match status" value="1"/>
</dbReference>
<feature type="binding site" evidence="11">
    <location>
        <begin position="15"/>
        <end position="20"/>
    </location>
    <ligand>
        <name>ATP</name>
        <dbReference type="ChEBI" id="CHEBI:30616"/>
    </ligand>
</feature>